<keyword evidence="4" id="KW-1185">Reference proteome</keyword>
<comment type="caution">
    <text evidence="3">The sequence shown here is derived from an EMBL/GenBank/DDBJ whole genome shotgun (WGS) entry which is preliminary data.</text>
</comment>
<dbReference type="GO" id="GO:2001070">
    <property type="term" value="F:starch binding"/>
    <property type="evidence" value="ECO:0007669"/>
    <property type="project" value="InterPro"/>
</dbReference>
<name>A0A540M937_MALBA</name>
<evidence type="ECO:0000256" key="1">
    <source>
        <dbReference type="SAM" id="MobiDB-lite"/>
    </source>
</evidence>
<evidence type="ECO:0000313" key="4">
    <source>
        <dbReference type="Proteomes" id="UP000315295"/>
    </source>
</evidence>
<evidence type="ECO:0000313" key="3">
    <source>
        <dbReference type="EMBL" id="TQD95226.1"/>
    </source>
</evidence>
<gene>
    <name evidence="3" type="ORF">C1H46_019148</name>
</gene>
<dbReference type="EMBL" id="VIEB01000321">
    <property type="protein sequence ID" value="TQD95226.1"/>
    <property type="molecule type" value="Genomic_DNA"/>
</dbReference>
<feature type="compositionally biased region" description="Polar residues" evidence="1">
    <location>
        <begin position="364"/>
        <end position="378"/>
    </location>
</feature>
<dbReference type="GO" id="GO:0016020">
    <property type="term" value="C:membrane"/>
    <property type="evidence" value="ECO:0007669"/>
    <property type="project" value="TreeGrafter"/>
</dbReference>
<dbReference type="InterPro" id="IPR002044">
    <property type="entry name" value="CBM20"/>
</dbReference>
<feature type="compositionally biased region" description="Polar residues" evidence="1">
    <location>
        <begin position="490"/>
        <end position="500"/>
    </location>
</feature>
<dbReference type="InterPro" id="IPR013784">
    <property type="entry name" value="Carb-bd-like_fold"/>
</dbReference>
<dbReference type="PROSITE" id="PS51166">
    <property type="entry name" value="CBM20"/>
    <property type="match status" value="1"/>
</dbReference>
<feature type="domain" description="CBM20" evidence="2">
    <location>
        <begin position="81"/>
        <end position="183"/>
    </location>
</feature>
<reference evidence="3 4" key="1">
    <citation type="journal article" date="2019" name="G3 (Bethesda)">
        <title>Sequencing of a Wild Apple (Malus baccata) Genome Unravels the Differences Between Cultivated and Wild Apple Species Regarding Disease Resistance and Cold Tolerance.</title>
        <authorList>
            <person name="Chen X."/>
        </authorList>
    </citation>
    <scope>NUCLEOTIDE SEQUENCE [LARGE SCALE GENOMIC DNA]</scope>
    <source>
        <strain evidence="4">cv. Shandingzi</strain>
        <tissue evidence="3">Leaves</tissue>
    </source>
</reference>
<dbReference type="InterPro" id="IPR013783">
    <property type="entry name" value="Ig-like_fold"/>
</dbReference>
<dbReference type="PANTHER" id="PTHR15048:SF0">
    <property type="entry name" value="STARCH-BINDING DOMAIN-CONTAINING PROTEIN 1"/>
    <property type="match status" value="1"/>
</dbReference>
<dbReference type="SMART" id="SM01065">
    <property type="entry name" value="CBM_2"/>
    <property type="match status" value="1"/>
</dbReference>
<protein>
    <recommendedName>
        <fullName evidence="2">CBM20 domain-containing protein</fullName>
    </recommendedName>
</protein>
<dbReference type="Proteomes" id="UP000315295">
    <property type="component" value="Unassembled WGS sequence"/>
</dbReference>
<feature type="region of interest" description="Disordered" evidence="1">
    <location>
        <begin position="339"/>
        <end position="507"/>
    </location>
</feature>
<dbReference type="FunFam" id="2.60.40.10:FF:000552">
    <property type="entry name" value="Related to glucoamylase"/>
    <property type="match status" value="1"/>
</dbReference>
<dbReference type="Gene3D" id="2.60.40.10">
    <property type="entry name" value="Immunoglobulins"/>
    <property type="match status" value="1"/>
</dbReference>
<dbReference type="PANTHER" id="PTHR15048">
    <property type="entry name" value="STARCH-BINDING DOMAIN-CONTAINING PROTEIN 1"/>
    <property type="match status" value="1"/>
</dbReference>
<dbReference type="STRING" id="106549.A0A540M937"/>
<organism evidence="3 4">
    <name type="scientific">Malus baccata</name>
    <name type="common">Siberian crab apple</name>
    <name type="synonym">Pyrus baccata</name>
    <dbReference type="NCBI Taxonomy" id="106549"/>
    <lineage>
        <taxon>Eukaryota</taxon>
        <taxon>Viridiplantae</taxon>
        <taxon>Streptophyta</taxon>
        <taxon>Embryophyta</taxon>
        <taxon>Tracheophyta</taxon>
        <taxon>Spermatophyta</taxon>
        <taxon>Magnoliopsida</taxon>
        <taxon>eudicotyledons</taxon>
        <taxon>Gunneridae</taxon>
        <taxon>Pentapetalae</taxon>
        <taxon>rosids</taxon>
        <taxon>fabids</taxon>
        <taxon>Rosales</taxon>
        <taxon>Rosaceae</taxon>
        <taxon>Amygdaloideae</taxon>
        <taxon>Maleae</taxon>
        <taxon>Malus</taxon>
    </lineage>
</organism>
<dbReference type="SUPFAM" id="SSF49452">
    <property type="entry name" value="Starch-binding domain-like"/>
    <property type="match status" value="1"/>
</dbReference>
<feature type="region of interest" description="Disordered" evidence="1">
    <location>
        <begin position="282"/>
        <end position="323"/>
    </location>
</feature>
<sequence>METLAGSSITLFAKANTDKPLSPSKSLPGRSDIGFFGSRNSDVRVQHTTSPLRQKALQLVASSQTEVFTTSETAGIWIQPTERSETVRVQFQLHEECKFGESFLLVGNEPIIGQWNPSNAIPMNWSDGNIWNIELDVPTGIAIQYKFILKKATGDVLWQPGPDRILHTWSTKNTISIDEDWIDYELQKIGEVQITNENEALLVNLDVGPIVPGNVTHPEDQELLLNANKGANFTDKPASADEKPPFNSNHEVVIEEKTFKSADGTLLGIRKEVRVLDYGSSAVKEESIKKSAPTTLTRKISESPKDEEDEALPTHEISPVPVPSLTAMQAVSYEEAMLPKGLGTPLPSKESPPMELGKSISPAEATSNDLGKSMNSNELGIPMSSEAALPKELRKSMSSEEQPKELGNLMPSEEALQKEFVKSLSSQAALPDQPMSTEEALPNELRKKPSSEEALPNELRKPLSTEEALPRELGSSMSSREAPRKELGTPMTTYGSIGTDSTEKQNS</sequence>
<dbReference type="CDD" id="cd05467">
    <property type="entry name" value="CBM20"/>
    <property type="match status" value="1"/>
</dbReference>
<proteinExistence type="predicted"/>
<feature type="compositionally biased region" description="Basic and acidic residues" evidence="1">
    <location>
        <begin position="389"/>
        <end position="404"/>
    </location>
</feature>
<evidence type="ECO:0000259" key="2">
    <source>
        <dbReference type="PROSITE" id="PS51166"/>
    </source>
</evidence>
<feature type="compositionally biased region" description="Basic and acidic residues" evidence="1">
    <location>
        <begin position="458"/>
        <end position="470"/>
    </location>
</feature>
<dbReference type="Pfam" id="PF00686">
    <property type="entry name" value="CBM_20"/>
    <property type="match status" value="1"/>
</dbReference>
<dbReference type="AlphaFoldDB" id="A0A540M937"/>
<accession>A0A540M937</accession>